<keyword evidence="4" id="KW-1185">Reference proteome</keyword>
<sequence>MNIDCMQLNKEITALLHLVDDPDTEVFETVANRLLGYGKEIIPNLEQLWEATEDENVQYRIEHLIHRALFTELQQELAAWGKEELPSLFKGALLLAKYRYPDLNTQTFLKQLDQMRRNIWLELNSYLTPLEQINIVNSILYNYYKLQGHEITERDPNLFFINHTLESKQGNAFSIGVIYLALCELLDIPIFAVGLPRQFVIAFFDTQYSFLTPDTEPLQTIQFYIDPVNGMVYTQNDVEIYLKKIKAGHEEQFFQPLSNKAVIVRMLEEMALTYENTQQDDKSQEMYQLIAVLKEPQ</sequence>
<dbReference type="AlphaFoldDB" id="A0A5M6CFJ8"/>
<evidence type="ECO:0000259" key="2">
    <source>
        <dbReference type="Pfam" id="PF13369"/>
    </source>
</evidence>
<proteinExistence type="inferred from homology"/>
<organism evidence="3 4">
    <name type="scientific">Taibaiella lutea</name>
    <dbReference type="NCBI Taxonomy" id="2608001"/>
    <lineage>
        <taxon>Bacteria</taxon>
        <taxon>Pseudomonadati</taxon>
        <taxon>Bacteroidota</taxon>
        <taxon>Chitinophagia</taxon>
        <taxon>Chitinophagales</taxon>
        <taxon>Chitinophagaceae</taxon>
        <taxon>Taibaiella</taxon>
    </lineage>
</organism>
<evidence type="ECO:0000313" key="3">
    <source>
        <dbReference type="EMBL" id="KAA5533220.1"/>
    </source>
</evidence>
<gene>
    <name evidence="3" type="ORF">F0919_11785</name>
</gene>
<accession>A0A5M6CFJ8</accession>
<dbReference type="Pfam" id="PF13369">
    <property type="entry name" value="Transglut_core2"/>
    <property type="match status" value="1"/>
</dbReference>
<dbReference type="PANTHER" id="PTHR31350">
    <property type="entry name" value="SI:DKEY-261L7.2"/>
    <property type="match status" value="1"/>
</dbReference>
<dbReference type="EMBL" id="VWSH01000003">
    <property type="protein sequence ID" value="KAA5533220.1"/>
    <property type="molecule type" value="Genomic_DNA"/>
</dbReference>
<dbReference type="Proteomes" id="UP000323632">
    <property type="component" value="Unassembled WGS sequence"/>
</dbReference>
<evidence type="ECO:0000256" key="1">
    <source>
        <dbReference type="ARBA" id="ARBA00007100"/>
    </source>
</evidence>
<dbReference type="InterPro" id="IPR032698">
    <property type="entry name" value="SirB1_N"/>
</dbReference>
<reference evidence="3 4" key="1">
    <citation type="submission" date="2019-09" db="EMBL/GenBank/DDBJ databases">
        <title>Genome sequence and assembly of Taibaiella sp.</title>
        <authorList>
            <person name="Chhetri G."/>
        </authorList>
    </citation>
    <scope>NUCLEOTIDE SEQUENCE [LARGE SCALE GENOMIC DNA]</scope>
    <source>
        <strain evidence="3 4">KVB11</strain>
    </source>
</reference>
<feature type="domain" description="Protein SirB1 N-terminal" evidence="2">
    <location>
        <begin position="107"/>
        <end position="267"/>
    </location>
</feature>
<comment type="similarity">
    <text evidence="1">Belongs to the UPF0162 family.</text>
</comment>
<dbReference type="Gene3D" id="1.25.40.750">
    <property type="entry name" value="Domain of unknown function DUF5071"/>
    <property type="match status" value="1"/>
</dbReference>
<evidence type="ECO:0000313" key="4">
    <source>
        <dbReference type="Proteomes" id="UP000323632"/>
    </source>
</evidence>
<name>A0A5M6CFJ8_9BACT</name>
<comment type="caution">
    <text evidence="3">The sequence shown here is derived from an EMBL/GenBank/DDBJ whole genome shotgun (WGS) entry which is preliminary data.</text>
</comment>
<dbReference type="PANTHER" id="PTHR31350:SF21">
    <property type="entry name" value="F-BOX ONLY PROTEIN 21"/>
    <property type="match status" value="1"/>
</dbReference>
<dbReference type="InterPro" id="IPR038692">
    <property type="entry name" value="Cthe_2751_sf"/>
</dbReference>
<protein>
    <recommendedName>
        <fullName evidence="2">Protein SirB1 N-terminal domain-containing protein</fullName>
    </recommendedName>
</protein>